<feature type="compositionally biased region" description="Low complexity" evidence="1">
    <location>
        <begin position="344"/>
        <end position="359"/>
    </location>
</feature>
<feature type="compositionally biased region" description="Basic residues" evidence="1">
    <location>
        <begin position="311"/>
        <end position="323"/>
    </location>
</feature>
<dbReference type="HOGENOM" id="CLU_699036_0_0_1"/>
<dbReference type="AlphaFoldDB" id="A0A0E0I384"/>
<sequence length="395" mass="42663">MVAVEEEAHTGCRSRCSRVRRSGCAARTCRRSLACSSVAGGSASNPGSVAAPCSSSCRPGSKSYQPLLAPMPGLGLRRWSSRASSLSGPRSSASSCTAWRASASSRSTWTITTNILANVVAPANALVSLSPLKFTFAKVALVTALLGIAFQPWRLFGSSESFIYTWPFELSSATSGRSAPRQPITPTTMRARSCTCIVEDGGGGSSRDRAHRRARRRRHVRRWRRHVAPAGHVAAAARRGWVDVGDQEVTVLVIVADLQGEELPPRRRRRRCLRRARRWLTAGVGRRPRLPLLDALLPRWSTRSKPGGGGSRRRRPPCRRRGTNGRPADGRPSKLPADAEADQEAAARSRTSATSSAPSSTPPRASPYVFLSDLLSPRALAVAAEFAGRKKREIT</sequence>
<reference evidence="2" key="1">
    <citation type="submission" date="2015-04" db="UniProtKB">
        <authorList>
            <consortium name="EnsemblPlants"/>
        </authorList>
    </citation>
    <scope>IDENTIFICATION</scope>
    <source>
        <strain evidence="2">SL10</strain>
    </source>
</reference>
<dbReference type="PANTHER" id="PTHR30618">
    <property type="entry name" value="NCS1 FAMILY PURINE/PYRIMIDINE TRANSPORTER"/>
    <property type="match status" value="1"/>
</dbReference>
<organism evidence="2">
    <name type="scientific">Oryza nivara</name>
    <name type="common">Indian wild rice</name>
    <name type="synonym">Oryza sativa f. spontanea</name>
    <dbReference type="NCBI Taxonomy" id="4536"/>
    <lineage>
        <taxon>Eukaryota</taxon>
        <taxon>Viridiplantae</taxon>
        <taxon>Streptophyta</taxon>
        <taxon>Embryophyta</taxon>
        <taxon>Tracheophyta</taxon>
        <taxon>Spermatophyta</taxon>
        <taxon>Magnoliopsida</taxon>
        <taxon>Liliopsida</taxon>
        <taxon>Poales</taxon>
        <taxon>Poaceae</taxon>
        <taxon>BOP clade</taxon>
        <taxon>Oryzoideae</taxon>
        <taxon>Oryzeae</taxon>
        <taxon>Oryzinae</taxon>
        <taxon>Oryza</taxon>
    </lineage>
</organism>
<dbReference type="GO" id="GO:0015205">
    <property type="term" value="F:nucleobase transmembrane transporter activity"/>
    <property type="evidence" value="ECO:0007669"/>
    <property type="project" value="TreeGrafter"/>
</dbReference>
<dbReference type="eggNOG" id="KOG2466">
    <property type="taxonomic scope" value="Eukaryota"/>
</dbReference>
<keyword evidence="3" id="KW-1185">Reference proteome</keyword>
<dbReference type="Proteomes" id="UP000006591">
    <property type="component" value="Chromosome 7"/>
</dbReference>
<dbReference type="EnsemblPlants" id="ONIVA07G19590.1">
    <property type="protein sequence ID" value="ONIVA07G19590.1"/>
    <property type="gene ID" value="ONIVA07G19590"/>
</dbReference>
<name>A0A0E0I384_ORYNI</name>
<accession>A0A0E0I384</accession>
<feature type="region of interest" description="Disordered" evidence="1">
    <location>
        <begin position="299"/>
        <end position="368"/>
    </location>
</feature>
<evidence type="ECO:0000313" key="3">
    <source>
        <dbReference type="Proteomes" id="UP000006591"/>
    </source>
</evidence>
<dbReference type="STRING" id="4536.A0A0E0I384"/>
<dbReference type="Gene3D" id="1.10.4160.10">
    <property type="entry name" value="Hydantoin permease"/>
    <property type="match status" value="1"/>
</dbReference>
<dbReference type="PANTHER" id="PTHR30618:SF0">
    <property type="entry name" value="PURINE-URACIL PERMEASE NCS1"/>
    <property type="match status" value="1"/>
</dbReference>
<evidence type="ECO:0000256" key="1">
    <source>
        <dbReference type="SAM" id="MobiDB-lite"/>
    </source>
</evidence>
<evidence type="ECO:0000313" key="2">
    <source>
        <dbReference type="EnsemblPlants" id="ONIVA07G19590.1"/>
    </source>
</evidence>
<proteinExistence type="predicted"/>
<dbReference type="GO" id="GO:0005886">
    <property type="term" value="C:plasma membrane"/>
    <property type="evidence" value="ECO:0007669"/>
    <property type="project" value="TreeGrafter"/>
</dbReference>
<dbReference type="InterPro" id="IPR045225">
    <property type="entry name" value="Uracil/uridine/allantoin_perm"/>
</dbReference>
<dbReference type="Gramene" id="ONIVA07G19590.1">
    <property type="protein sequence ID" value="ONIVA07G19590.1"/>
    <property type="gene ID" value="ONIVA07G19590"/>
</dbReference>
<reference evidence="2" key="2">
    <citation type="submission" date="2018-04" db="EMBL/GenBank/DDBJ databases">
        <title>OnivRS2 (Oryza nivara Reference Sequence Version 2).</title>
        <authorList>
            <person name="Zhang J."/>
            <person name="Kudrna D."/>
            <person name="Lee S."/>
            <person name="Talag J."/>
            <person name="Rajasekar S."/>
            <person name="Welchert J."/>
            <person name="Hsing Y.-I."/>
            <person name="Wing R.A."/>
        </authorList>
    </citation>
    <scope>NUCLEOTIDE SEQUENCE [LARGE SCALE GENOMIC DNA]</scope>
    <source>
        <strain evidence="2">SL10</strain>
    </source>
</reference>
<protein>
    <submittedName>
        <fullName evidence="2">Uncharacterized protein</fullName>
    </submittedName>
</protein>